<dbReference type="AlphaFoldDB" id="A0A371YIH4"/>
<gene>
    <name evidence="1" type="ORF">C9E89_022760</name>
</gene>
<dbReference type="OrthoDB" id="2656750at2"/>
<evidence type="ECO:0000313" key="1">
    <source>
        <dbReference type="EMBL" id="RFC81271.1"/>
    </source>
</evidence>
<evidence type="ECO:0000313" key="2">
    <source>
        <dbReference type="Proteomes" id="UP000240957"/>
    </source>
</evidence>
<comment type="caution">
    <text evidence="1">The sequence shown here is derived from an EMBL/GenBank/DDBJ whole genome shotgun (WGS) entry which is preliminary data.</text>
</comment>
<accession>A0A371YIH4</accession>
<reference evidence="1 2" key="1">
    <citation type="submission" date="2018-08" db="EMBL/GenBank/DDBJ databases">
        <title>The draft genome of Acinetobacter sichuanensis strain WCHAc060041.</title>
        <authorList>
            <person name="Qin J."/>
            <person name="Feng Y."/>
            <person name="Zong Z."/>
        </authorList>
    </citation>
    <scope>NUCLEOTIDE SEQUENCE [LARGE SCALE GENOMIC DNA]</scope>
    <source>
        <strain evidence="1 2">WCHAc060041</strain>
    </source>
</reference>
<proteinExistence type="predicted"/>
<evidence type="ECO:0008006" key="3">
    <source>
        <dbReference type="Google" id="ProtNLM"/>
    </source>
</evidence>
<dbReference type="EMBL" id="PYIX02000167">
    <property type="protein sequence ID" value="RFC81271.1"/>
    <property type="molecule type" value="Genomic_DNA"/>
</dbReference>
<name>A0A371YIH4_9GAMM</name>
<sequence length="92" mass="10303">MNFYLISYDLIQDKNYKGLIDAIKSIANGYCTPLKSVWLIGNSGTSSEVRNYLSGYIDSDDKLLVVKLSDEAAWTTSIGNDNAQWILNHLQP</sequence>
<protein>
    <recommendedName>
        <fullName evidence="3">SinR family protein</fullName>
    </recommendedName>
</protein>
<organism evidence="1 2">
    <name type="scientific">Acinetobacter sichuanensis</name>
    <dbReference type="NCBI Taxonomy" id="2136183"/>
    <lineage>
        <taxon>Bacteria</taxon>
        <taxon>Pseudomonadati</taxon>
        <taxon>Pseudomonadota</taxon>
        <taxon>Gammaproteobacteria</taxon>
        <taxon>Moraxellales</taxon>
        <taxon>Moraxellaceae</taxon>
        <taxon>Acinetobacter</taxon>
    </lineage>
</organism>
<dbReference type="Proteomes" id="UP000240957">
    <property type="component" value="Unassembled WGS sequence"/>
</dbReference>